<dbReference type="InterPro" id="IPR050821">
    <property type="entry name" value="Cytosolic_carboxypeptidase"/>
</dbReference>
<dbReference type="EMBL" id="FQUS01000002">
    <property type="protein sequence ID" value="SHE62489.1"/>
    <property type="molecule type" value="Genomic_DNA"/>
</dbReference>
<evidence type="ECO:0000259" key="4">
    <source>
        <dbReference type="PROSITE" id="PS52035"/>
    </source>
</evidence>
<comment type="cofactor">
    <cofactor evidence="1">
        <name>Zn(2+)</name>
        <dbReference type="ChEBI" id="CHEBI:29105"/>
    </cofactor>
</comment>
<dbReference type="GO" id="GO:0004181">
    <property type="term" value="F:metallocarboxypeptidase activity"/>
    <property type="evidence" value="ECO:0007669"/>
    <property type="project" value="InterPro"/>
</dbReference>
<dbReference type="Gene3D" id="3.40.630.10">
    <property type="entry name" value="Zn peptidases"/>
    <property type="match status" value="1"/>
</dbReference>
<sequence length="419" mass="48466">MPSSRFFWFLLLVFLMFQSCKSSEEFTGYSYDPEGVTNTADKEIQFQYSRTIGVAAEGIWISNEFEGARMNDFYRVSDSLYRAVIEPENHPINNSPWYSFKMHSNSPTTINLQLSYKHGKHRYLPKLSRDGKRWTRIDSSDIREDTSGTATLTLDLNKNPLWISAQELLTYRDMVAWMDSISTATPTQLDTVGYSHQQRPVIKMTIGSAPPDHKQGVLVITGRQHPPEVTGGLASRAFIEALTADTELAGTFRKEFEIWSYPLVNPDGVAEGHWRHNGAGIDLNRDWKNFNQPETRAIRDDLLPINERPERRVYYGIDFHSTKSNIFYPIKRDISTFPEDFTYRWIEPLQEQFPETPFNVEPFDTNSPIAKNWIYQTFGADAVTYEVDDRADRQKLKEVSRQAAQIIMRHLLAEKKKRP</sequence>
<dbReference type="InterPro" id="IPR000834">
    <property type="entry name" value="Peptidase_M14"/>
</dbReference>
<comment type="similarity">
    <text evidence="2">Belongs to the peptidase M14 family.</text>
</comment>
<evidence type="ECO:0000256" key="1">
    <source>
        <dbReference type="ARBA" id="ARBA00001947"/>
    </source>
</evidence>
<gene>
    <name evidence="5" type="ORF">SAMN05443144_102169</name>
</gene>
<feature type="active site" description="Proton donor/acceptor" evidence="2">
    <location>
        <position position="386"/>
    </location>
</feature>
<dbReference type="Proteomes" id="UP000184041">
    <property type="component" value="Unassembled WGS sequence"/>
</dbReference>
<dbReference type="Pfam" id="PF00246">
    <property type="entry name" value="Peptidase_M14"/>
    <property type="match status" value="1"/>
</dbReference>
<dbReference type="RefSeq" id="WP_073059294.1">
    <property type="nucleotide sequence ID" value="NZ_FQUS01000002.1"/>
</dbReference>
<dbReference type="GO" id="GO:0006508">
    <property type="term" value="P:proteolysis"/>
    <property type="evidence" value="ECO:0007669"/>
    <property type="project" value="InterPro"/>
</dbReference>
<reference evidence="5 6" key="1">
    <citation type="submission" date="2016-11" db="EMBL/GenBank/DDBJ databases">
        <authorList>
            <person name="Jaros S."/>
            <person name="Januszkiewicz K."/>
            <person name="Wedrychowicz H."/>
        </authorList>
    </citation>
    <scope>NUCLEOTIDE SEQUENCE [LARGE SCALE GENOMIC DNA]</scope>
    <source>
        <strain evidence="5 6">DSM 21986</strain>
    </source>
</reference>
<feature type="domain" description="Peptidase M14" evidence="4">
    <location>
        <begin position="167"/>
        <end position="411"/>
    </location>
</feature>
<dbReference type="OrthoDB" id="1119199at2"/>
<evidence type="ECO:0000313" key="5">
    <source>
        <dbReference type="EMBL" id="SHE62489.1"/>
    </source>
</evidence>
<accession>A0A1M4V0N6</accession>
<dbReference type="GO" id="GO:0008270">
    <property type="term" value="F:zinc ion binding"/>
    <property type="evidence" value="ECO:0007669"/>
    <property type="project" value="InterPro"/>
</dbReference>
<dbReference type="PROSITE" id="PS51257">
    <property type="entry name" value="PROKAR_LIPOPROTEIN"/>
    <property type="match status" value="1"/>
</dbReference>
<dbReference type="CDD" id="cd06237">
    <property type="entry name" value="M14_Nna1-like"/>
    <property type="match status" value="1"/>
</dbReference>
<keyword evidence="3" id="KW-0732">Signal</keyword>
<keyword evidence="5" id="KW-0121">Carboxypeptidase</keyword>
<dbReference type="PANTHER" id="PTHR12756">
    <property type="entry name" value="CYTOSOLIC CARBOXYPEPTIDASE"/>
    <property type="match status" value="1"/>
</dbReference>
<dbReference type="AlphaFoldDB" id="A0A1M4V0N6"/>
<keyword evidence="6" id="KW-1185">Reference proteome</keyword>
<evidence type="ECO:0000313" key="6">
    <source>
        <dbReference type="Proteomes" id="UP000184041"/>
    </source>
</evidence>
<feature type="signal peptide" evidence="3">
    <location>
        <begin position="1"/>
        <end position="22"/>
    </location>
</feature>
<dbReference type="PANTHER" id="PTHR12756:SF11">
    <property type="entry name" value="CYTOSOLIC CARBOXYPEPTIDASE 1"/>
    <property type="match status" value="1"/>
</dbReference>
<evidence type="ECO:0000256" key="2">
    <source>
        <dbReference type="PROSITE-ProRule" id="PRU01379"/>
    </source>
</evidence>
<organism evidence="5 6">
    <name type="scientific">Fodinibius roseus</name>
    <dbReference type="NCBI Taxonomy" id="1194090"/>
    <lineage>
        <taxon>Bacteria</taxon>
        <taxon>Pseudomonadati</taxon>
        <taxon>Balneolota</taxon>
        <taxon>Balneolia</taxon>
        <taxon>Balneolales</taxon>
        <taxon>Balneolaceae</taxon>
        <taxon>Fodinibius</taxon>
    </lineage>
</organism>
<name>A0A1M4V0N6_9BACT</name>
<protein>
    <submittedName>
        <fullName evidence="5">Zinc carboxypeptidase</fullName>
    </submittedName>
</protein>
<dbReference type="PROSITE" id="PS52035">
    <property type="entry name" value="PEPTIDASE_M14"/>
    <property type="match status" value="1"/>
</dbReference>
<dbReference type="Gene3D" id="2.60.40.3120">
    <property type="match status" value="1"/>
</dbReference>
<dbReference type="STRING" id="1194090.SAMN05443144_102169"/>
<feature type="chain" id="PRO_5013019367" evidence="3">
    <location>
        <begin position="23"/>
        <end position="419"/>
    </location>
</feature>
<keyword evidence="5" id="KW-0378">Hydrolase</keyword>
<evidence type="ECO:0000256" key="3">
    <source>
        <dbReference type="SAM" id="SignalP"/>
    </source>
</evidence>
<keyword evidence="5" id="KW-0645">Protease</keyword>
<dbReference type="SMART" id="SM00631">
    <property type="entry name" value="Zn_pept"/>
    <property type="match status" value="1"/>
</dbReference>
<proteinExistence type="inferred from homology"/>
<dbReference type="SUPFAM" id="SSF53187">
    <property type="entry name" value="Zn-dependent exopeptidases"/>
    <property type="match status" value="1"/>
</dbReference>